<dbReference type="Proteomes" id="UP000663452">
    <property type="component" value="Chromosome"/>
</dbReference>
<dbReference type="RefSeq" id="WP_206102761.1">
    <property type="nucleotide sequence ID" value="NZ_CP070969.1"/>
</dbReference>
<name>A0ABX7LEM1_9BACL</name>
<gene>
    <name evidence="1" type="ORF">JRJ22_01085</name>
</gene>
<reference evidence="1 2" key="1">
    <citation type="submission" date="2021-02" db="EMBL/GenBank/DDBJ databases">
        <title>Paenibacillus tianjinensis sp. nov.</title>
        <authorList>
            <person name="Liu H."/>
        </authorList>
    </citation>
    <scope>NUCLEOTIDE SEQUENCE [LARGE SCALE GENOMIC DNA]</scope>
    <source>
        <strain evidence="1 2">TB2019</strain>
    </source>
</reference>
<dbReference type="EMBL" id="CP070969">
    <property type="protein sequence ID" value="QSF45298.1"/>
    <property type="molecule type" value="Genomic_DNA"/>
</dbReference>
<accession>A0ABX7LEM1</accession>
<keyword evidence="2" id="KW-1185">Reference proteome</keyword>
<evidence type="ECO:0000313" key="2">
    <source>
        <dbReference type="Proteomes" id="UP000663452"/>
    </source>
</evidence>
<sequence length="64" mass="7437">MSEPSDLSGVPGFFCSEGRYGPFFDNINHTYHLEYGHQRSEIPYDHQKMLKTGRLFVCQDAIRL</sequence>
<protein>
    <submittedName>
        <fullName evidence="1">Uncharacterized protein</fullName>
    </submittedName>
</protein>
<organism evidence="1 2">
    <name type="scientific">Paenibacillus tianjinensis</name>
    <dbReference type="NCBI Taxonomy" id="2810347"/>
    <lineage>
        <taxon>Bacteria</taxon>
        <taxon>Bacillati</taxon>
        <taxon>Bacillota</taxon>
        <taxon>Bacilli</taxon>
        <taxon>Bacillales</taxon>
        <taxon>Paenibacillaceae</taxon>
        <taxon>Paenibacillus</taxon>
    </lineage>
</organism>
<proteinExistence type="predicted"/>
<evidence type="ECO:0000313" key="1">
    <source>
        <dbReference type="EMBL" id="QSF45298.1"/>
    </source>
</evidence>